<sequence>RFKIPRERVLKSFFSLNRKTAFIPVHIEEVVQEVEKRQLWQQVSCVEGINSEECEFLMDDLLLSTEESRVALINRLMDFKRKERSALLREEIVKRRQIRKERDENFKQVDELLKASDFTSVVNIFDKIITLSRALGEDSIAQELSNRAHVYREELSQMAQKIPVLRSQRNEALNQAELLELGGKYIEAAKQFDLAS</sequence>
<accession>X0YNW4</accession>
<reference evidence="1" key="1">
    <citation type="journal article" date="2014" name="Front. Microbiol.">
        <title>High frequency of phylogenetically diverse reductive dehalogenase-homologous genes in deep subseafloor sedimentary metagenomes.</title>
        <authorList>
            <person name="Kawai M."/>
            <person name="Futagami T."/>
            <person name="Toyoda A."/>
            <person name="Takaki Y."/>
            <person name="Nishi S."/>
            <person name="Hori S."/>
            <person name="Arai W."/>
            <person name="Tsubouchi T."/>
            <person name="Morono Y."/>
            <person name="Uchiyama I."/>
            <person name="Ito T."/>
            <person name="Fujiyama A."/>
            <person name="Inagaki F."/>
            <person name="Takami H."/>
        </authorList>
    </citation>
    <scope>NUCLEOTIDE SEQUENCE</scope>
    <source>
        <strain evidence="1">Expedition CK06-06</strain>
    </source>
</reference>
<proteinExistence type="predicted"/>
<dbReference type="AlphaFoldDB" id="X0YNW4"/>
<gene>
    <name evidence="1" type="ORF">S01H1_82254</name>
</gene>
<organism evidence="1">
    <name type="scientific">marine sediment metagenome</name>
    <dbReference type="NCBI Taxonomy" id="412755"/>
    <lineage>
        <taxon>unclassified sequences</taxon>
        <taxon>metagenomes</taxon>
        <taxon>ecological metagenomes</taxon>
    </lineage>
</organism>
<evidence type="ECO:0000313" key="1">
    <source>
        <dbReference type="EMBL" id="GAG48612.1"/>
    </source>
</evidence>
<dbReference type="EMBL" id="BARS01055748">
    <property type="protein sequence ID" value="GAG48612.1"/>
    <property type="molecule type" value="Genomic_DNA"/>
</dbReference>
<name>X0YNW4_9ZZZZ</name>
<feature type="non-terminal residue" evidence="1">
    <location>
        <position position="196"/>
    </location>
</feature>
<protein>
    <submittedName>
        <fullName evidence="1">Uncharacterized protein</fullName>
    </submittedName>
</protein>
<comment type="caution">
    <text evidence="1">The sequence shown here is derived from an EMBL/GenBank/DDBJ whole genome shotgun (WGS) entry which is preliminary data.</text>
</comment>
<feature type="non-terminal residue" evidence="1">
    <location>
        <position position="1"/>
    </location>
</feature>